<proteinExistence type="predicted"/>
<dbReference type="EMBL" id="CP133618">
    <property type="protein sequence ID" value="WMV36621.1"/>
    <property type="molecule type" value="Genomic_DNA"/>
</dbReference>
<sequence>MSEFQLIVNRVLAEVLKLGKCGQPLLPFDQCCPFCPSFKTSAKTLFTSEFQSFNHDLNRIENSKTVSSITCEREFSLLCSNLDLSLEPSISGGSYN</sequence>
<reference evidence="1" key="1">
    <citation type="submission" date="2023-08" db="EMBL/GenBank/DDBJ databases">
        <title>A de novo genome assembly of Solanum verrucosum Schlechtendal, a Mexican diploid species geographically isolated from the other diploid A-genome species in potato relatives.</title>
        <authorList>
            <person name="Hosaka K."/>
        </authorList>
    </citation>
    <scope>NUCLEOTIDE SEQUENCE</scope>
    <source>
        <tissue evidence="1">Young leaves</tissue>
    </source>
</reference>
<organism evidence="1 2">
    <name type="scientific">Solanum verrucosum</name>
    <dbReference type="NCBI Taxonomy" id="315347"/>
    <lineage>
        <taxon>Eukaryota</taxon>
        <taxon>Viridiplantae</taxon>
        <taxon>Streptophyta</taxon>
        <taxon>Embryophyta</taxon>
        <taxon>Tracheophyta</taxon>
        <taxon>Spermatophyta</taxon>
        <taxon>Magnoliopsida</taxon>
        <taxon>eudicotyledons</taxon>
        <taxon>Gunneridae</taxon>
        <taxon>Pentapetalae</taxon>
        <taxon>asterids</taxon>
        <taxon>lamiids</taxon>
        <taxon>Solanales</taxon>
        <taxon>Solanaceae</taxon>
        <taxon>Solanoideae</taxon>
        <taxon>Solaneae</taxon>
        <taxon>Solanum</taxon>
    </lineage>
</organism>
<accession>A0AAF0TXS3</accession>
<name>A0AAF0TXS3_SOLVR</name>
<dbReference type="AlphaFoldDB" id="A0AAF0TXS3"/>
<protein>
    <submittedName>
        <fullName evidence="1">Uncharacterized protein</fullName>
    </submittedName>
</protein>
<evidence type="ECO:0000313" key="1">
    <source>
        <dbReference type="EMBL" id="WMV36621.1"/>
    </source>
</evidence>
<keyword evidence="2" id="KW-1185">Reference proteome</keyword>
<gene>
    <name evidence="1" type="ORF">MTR67_030006</name>
</gene>
<evidence type="ECO:0000313" key="2">
    <source>
        <dbReference type="Proteomes" id="UP001234989"/>
    </source>
</evidence>
<dbReference type="Proteomes" id="UP001234989">
    <property type="component" value="Chromosome 7"/>
</dbReference>